<gene>
    <name evidence="1" type="ORF">ANHYDRO_01428</name>
</gene>
<accession>B6WA02</accession>
<dbReference type="eggNOG" id="ENOG50333HK">
    <property type="taxonomic scope" value="Bacteria"/>
</dbReference>
<name>B6WA02_9FIRM</name>
<protein>
    <recommendedName>
        <fullName evidence="3">RloB-like protein</fullName>
    </recommendedName>
</protein>
<dbReference type="Proteomes" id="UP000005451">
    <property type="component" value="Unassembled WGS sequence"/>
</dbReference>
<dbReference type="STRING" id="561177.ANHYDRO_01428"/>
<comment type="caution">
    <text evidence="1">The sequence shown here is derived from an EMBL/GenBank/DDBJ whole genome shotgun (WGS) entry which is preliminary data.</text>
</comment>
<sequence length="199" mass="23605">MNRRPKKRNLKTTEKILIICEGETEEYYIKNLLKEFKLLTNNVNFHTLKGGSYQGAENYLKKNSQVINIALFIMDLDRCTSVQNEKKKLKSLIKTLEKINIKNNIFLTYNNFENWVAASINKNINELTGLHYKKGNGVFKFITQNEGSFYNGKKYFKNKKLYYEKKEFKKGVYNENFIKSEQSSLYYFLEYMELLLSKS</sequence>
<dbReference type="AlphaFoldDB" id="B6WA02"/>
<organism evidence="1 2">
    <name type="scientific">Anaerococcus hydrogenalis DSM 7454</name>
    <dbReference type="NCBI Taxonomy" id="561177"/>
    <lineage>
        <taxon>Bacteria</taxon>
        <taxon>Bacillati</taxon>
        <taxon>Bacillota</taxon>
        <taxon>Tissierellia</taxon>
        <taxon>Tissierellales</taxon>
        <taxon>Peptoniphilaceae</taxon>
        <taxon>Anaerococcus</taxon>
    </lineage>
</organism>
<evidence type="ECO:0008006" key="3">
    <source>
        <dbReference type="Google" id="ProtNLM"/>
    </source>
</evidence>
<reference evidence="1 2" key="1">
    <citation type="submission" date="2008-09" db="EMBL/GenBank/DDBJ databases">
        <authorList>
            <person name="Fulton L."/>
            <person name="Clifton S."/>
            <person name="Fulton B."/>
            <person name="Xu J."/>
            <person name="Minx P."/>
            <person name="Pepin K.H."/>
            <person name="Johnson M."/>
            <person name="Thiruvilangam P."/>
            <person name="Bhonagiri V."/>
            <person name="Nash W.E."/>
            <person name="Mardis E.R."/>
            <person name="Wilson R.K."/>
        </authorList>
    </citation>
    <scope>NUCLEOTIDE SEQUENCE [LARGE SCALE GENOMIC DNA]</scope>
    <source>
        <strain evidence="1 2">DSM 7454</strain>
    </source>
</reference>
<evidence type="ECO:0000313" key="2">
    <source>
        <dbReference type="Proteomes" id="UP000005451"/>
    </source>
</evidence>
<reference evidence="1 2" key="2">
    <citation type="submission" date="2008-10" db="EMBL/GenBank/DDBJ databases">
        <title>Draft genome sequence of Anaerococcus hydrogenalis (DSM 7454).</title>
        <authorList>
            <person name="Sudarsanam P."/>
            <person name="Ley R."/>
            <person name="Guruge J."/>
            <person name="Turnbaugh P.J."/>
            <person name="Mahowald M."/>
            <person name="Liep D."/>
            <person name="Gordon J."/>
        </authorList>
    </citation>
    <scope>NUCLEOTIDE SEQUENCE [LARGE SCALE GENOMIC DNA]</scope>
    <source>
        <strain evidence="1 2">DSM 7454</strain>
    </source>
</reference>
<proteinExistence type="predicted"/>
<evidence type="ECO:0000313" key="1">
    <source>
        <dbReference type="EMBL" id="EEB35762.1"/>
    </source>
</evidence>
<dbReference type="EMBL" id="ABXA01000036">
    <property type="protein sequence ID" value="EEB35762.1"/>
    <property type="molecule type" value="Genomic_DNA"/>
</dbReference>